<sequence length="172" mass="20045">MNKQNIGYITANFLEKEKIEIINWSKIINNKDLYFAKKDGKIDGGNVTDDLHLTLFYGFDEDKINKNYIEKIINNVNLGSIEIGDMSTFSFPGQEYKVLYLAIKDNEGRIKECHEELKNLPHFAEYQKFKFTPHVAIAFLKKEFDETIVTYNGPRFLHIKKIVYHSKGKTIS</sequence>
<organism evidence="1 2">
    <name type="scientific">Candidatus Zambryskibacteria bacterium RIFCSPHIGHO2_02_38_10.5</name>
    <dbReference type="NCBI Taxonomy" id="1802742"/>
    <lineage>
        <taxon>Bacteria</taxon>
        <taxon>Candidatus Zambryskiibacteriota</taxon>
    </lineage>
</organism>
<proteinExistence type="predicted"/>
<dbReference type="Proteomes" id="UP000179264">
    <property type="component" value="Unassembled WGS sequence"/>
</dbReference>
<name>A0A1G2T8L2_9BACT</name>
<reference evidence="1 2" key="1">
    <citation type="journal article" date="2016" name="Nat. Commun.">
        <title>Thousands of microbial genomes shed light on interconnected biogeochemical processes in an aquifer system.</title>
        <authorList>
            <person name="Anantharaman K."/>
            <person name="Brown C.T."/>
            <person name="Hug L.A."/>
            <person name="Sharon I."/>
            <person name="Castelle C.J."/>
            <person name="Probst A.J."/>
            <person name="Thomas B.C."/>
            <person name="Singh A."/>
            <person name="Wilkins M.J."/>
            <person name="Karaoz U."/>
            <person name="Brodie E.L."/>
            <person name="Williams K.H."/>
            <person name="Hubbard S.S."/>
            <person name="Banfield J.F."/>
        </authorList>
    </citation>
    <scope>NUCLEOTIDE SEQUENCE [LARGE SCALE GENOMIC DNA]</scope>
</reference>
<dbReference type="SUPFAM" id="SSF55144">
    <property type="entry name" value="LigT-like"/>
    <property type="match status" value="1"/>
</dbReference>
<protein>
    <recommendedName>
        <fullName evidence="3">2'-5' RNA ligase</fullName>
    </recommendedName>
</protein>
<evidence type="ECO:0000313" key="1">
    <source>
        <dbReference type="EMBL" id="OHA93600.1"/>
    </source>
</evidence>
<comment type="caution">
    <text evidence="1">The sequence shown here is derived from an EMBL/GenBank/DDBJ whole genome shotgun (WGS) entry which is preliminary data.</text>
</comment>
<evidence type="ECO:0000313" key="2">
    <source>
        <dbReference type="Proteomes" id="UP000179264"/>
    </source>
</evidence>
<dbReference type="InterPro" id="IPR009097">
    <property type="entry name" value="Cyclic_Pdiesterase"/>
</dbReference>
<dbReference type="Gene3D" id="3.90.1140.10">
    <property type="entry name" value="Cyclic phosphodiesterase"/>
    <property type="match status" value="1"/>
</dbReference>
<dbReference type="EMBL" id="MHVL01000016">
    <property type="protein sequence ID" value="OHA93600.1"/>
    <property type="molecule type" value="Genomic_DNA"/>
</dbReference>
<dbReference type="Pfam" id="PF13563">
    <property type="entry name" value="2_5_RNA_ligase2"/>
    <property type="match status" value="1"/>
</dbReference>
<dbReference type="AlphaFoldDB" id="A0A1G2T8L2"/>
<evidence type="ECO:0008006" key="3">
    <source>
        <dbReference type="Google" id="ProtNLM"/>
    </source>
</evidence>
<gene>
    <name evidence="1" type="ORF">A2W58_01590</name>
</gene>
<accession>A0A1G2T8L2</accession>